<evidence type="ECO:0000313" key="6">
    <source>
        <dbReference type="EMBL" id="KAJ2905517.1"/>
    </source>
</evidence>
<dbReference type="InterPro" id="IPR036870">
    <property type="entry name" value="Ribosomal_bS18_sf"/>
</dbReference>
<accession>A0AAD5RW59</accession>
<evidence type="ECO:0000256" key="1">
    <source>
        <dbReference type="ARBA" id="ARBA00005589"/>
    </source>
</evidence>
<feature type="compositionally biased region" description="Low complexity" evidence="5">
    <location>
        <begin position="108"/>
        <end position="148"/>
    </location>
</feature>
<name>A0AAD5RW59_9PEZI</name>
<keyword evidence="3" id="KW-0687">Ribonucleoprotein</keyword>
<dbReference type="AlphaFoldDB" id="A0AAD5RW59"/>
<dbReference type="SUPFAM" id="SSF46911">
    <property type="entry name" value="Ribosomal protein S18"/>
    <property type="match status" value="1"/>
</dbReference>
<dbReference type="GO" id="GO:0070181">
    <property type="term" value="F:small ribosomal subunit rRNA binding"/>
    <property type="evidence" value="ECO:0007669"/>
    <property type="project" value="TreeGrafter"/>
</dbReference>
<dbReference type="PANTHER" id="PTHR13479">
    <property type="entry name" value="30S RIBOSOMAL PROTEIN S18"/>
    <property type="match status" value="1"/>
</dbReference>
<comment type="caution">
    <text evidence="6">The sequence shown here is derived from an EMBL/GenBank/DDBJ whole genome shotgun (WGS) entry which is preliminary data.</text>
</comment>
<feature type="compositionally biased region" description="Polar residues" evidence="5">
    <location>
        <begin position="1"/>
        <end position="11"/>
    </location>
</feature>
<keyword evidence="7" id="KW-1185">Reference proteome</keyword>
<evidence type="ECO:0000256" key="3">
    <source>
        <dbReference type="ARBA" id="ARBA00023274"/>
    </source>
</evidence>
<comment type="similarity">
    <text evidence="1">Belongs to the bacterial ribosomal protein bS18 family.</text>
</comment>
<evidence type="ECO:0000256" key="2">
    <source>
        <dbReference type="ARBA" id="ARBA00022980"/>
    </source>
</evidence>
<evidence type="ECO:0000256" key="5">
    <source>
        <dbReference type="SAM" id="MobiDB-lite"/>
    </source>
</evidence>
<dbReference type="EMBL" id="JAKWBI020000030">
    <property type="protein sequence ID" value="KAJ2905517.1"/>
    <property type="molecule type" value="Genomic_DNA"/>
</dbReference>
<feature type="compositionally biased region" description="Basic and acidic residues" evidence="5">
    <location>
        <begin position="192"/>
        <end position="206"/>
    </location>
</feature>
<dbReference type="Proteomes" id="UP001201980">
    <property type="component" value="Unassembled WGS sequence"/>
</dbReference>
<dbReference type="GO" id="GO:0003735">
    <property type="term" value="F:structural constituent of ribosome"/>
    <property type="evidence" value="ECO:0007669"/>
    <property type="project" value="InterPro"/>
</dbReference>
<protein>
    <recommendedName>
        <fullName evidence="4">Small ribosomal subunit protein bS18m</fullName>
    </recommendedName>
</protein>
<reference evidence="6" key="1">
    <citation type="submission" date="2022-07" db="EMBL/GenBank/DDBJ databases">
        <title>Draft genome sequence of Zalerion maritima ATCC 34329, a (micro)plastics degrading marine fungus.</title>
        <authorList>
            <person name="Paco A."/>
            <person name="Goncalves M.F.M."/>
            <person name="Rocha-Santos T.A.P."/>
            <person name="Alves A."/>
        </authorList>
    </citation>
    <scope>NUCLEOTIDE SEQUENCE</scope>
    <source>
        <strain evidence="6">ATCC 34329</strain>
    </source>
</reference>
<organism evidence="6 7">
    <name type="scientific">Zalerion maritima</name>
    <dbReference type="NCBI Taxonomy" id="339359"/>
    <lineage>
        <taxon>Eukaryota</taxon>
        <taxon>Fungi</taxon>
        <taxon>Dikarya</taxon>
        <taxon>Ascomycota</taxon>
        <taxon>Pezizomycotina</taxon>
        <taxon>Sordariomycetes</taxon>
        <taxon>Lulworthiomycetidae</taxon>
        <taxon>Lulworthiales</taxon>
        <taxon>Lulworthiaceae</taxon>
        <taxon>Zalerion</taxon>
    </lineage>
</organism>
<dbReference type="Pfam" id="PF01084">
    <property type="entry name" value="Ribosomal_S18"/>
    <property type="match status" value="1"/>
</dbReference>
<evidence type="ECO:0000256" key="4">
    <source>
        <dbReference type="ARBA" id="ARBA00035264"/>
    </source>
</evidence>
<sequence>MSSRMLSTTPRQLADDGPNYNNNASVPPPPPRPGAAAAVSATSEQTSPNSTLNGRQTPQQPQYASSSFQANTFNPVRGGGRNSSANPSPFAGVNTRRPPPRSEGKNTAASRYQRSQRQPSSPSYPSTSDSPSQSQSPPAAATSGATGAGPLETRRQVMMQYLHSVSQVHSDRHSAQLQAEKMRLRNMNSARSQEREKTKVQRRESMKQLSSEIMGLMGLKLKAGDVYSPQDLTPAEMRHYLGSKALNRGKPTSDEIEDSGIRPQDMYRNFTLIAKWRTSAGRIQHSDITGYKPVNQRRVAKAVRRAIGLGLVPSTHDHPMRLARSLMPLSRLTSGATNIHKRQGAASWLNGGPRY</sequence>
<proteinExistence type="inferred from homology"/>
<feature type="region of interest" description="Disordered" evidence="5">
    <location>
        <begin position="1"/>
        <end position="148"/>
    </location>
</feature>
<dbReference type="GO" id="GO:0005763">
    <property type="term" value="C:mitochondrial small ribosomal subunit"/>
    <property type="evidence" value="ECO:0007669"/>
    <property type="project" value="TreeGrafter"/>
</dbReference>
<evidence type="ECO:0000313" key="7">
    <source>
        <dbReference type="Proteomes" id="UP001201980"/>
    </source>
</evidence>
<gene>
    <name evidence="6" type="ORF">MKZ38_005161</name>
</gene>
<feature type="compositionally biased region" description="Polar residues" evidence="5">
    <location>
        <begin position="42"/>
        <end position="74"/>
    </location>
</feature>
<dbReference type="PANTHER" id="PTHR13479:SF40">
    <property type="entry name" value="SMALL RIBOSOMAL SUBUNIT PROTEIN BS18M"/>
    <property type="match status" value="1"/>
</dbReference>
<dbReference type="Gene3D" id="4.10.640.10">
    <property type="entry name" value="Ribosomal protein S18"/>
    <property type="match status" value="1"/>
</dbReference>
<feature type="region of interest" description="Disordered" evidence="5">
    <location>
        <begin position="187"/>
        <end position="206"/>
    </location>
</feature>
<dbReference type="GO" id="GO:0032543">
    <property type="term" value="P:mitochondrial translation"/>
    <property type="evidence" value="ECO:0007669"/>
    <property type="project" value="TreeGrafter"/>
</dbReference>
<dbReference type="InterPro" id="IPR001648">
    <property type="entry name" value="Ribosomal_bS18"/>
</dbReference>
<keyword evidence="2 6" id="KW-0689">Ribosomal protein</keyword>